<dbReference type="CDD" id="cd06550">
    <property type="entry name" value="TM_ABC_iron-siderophores_like"/>
    <property type="match status" value="1"/>
</dbReference>
<keyword evidence="5 8" id="KW-0812">Transmembrane</keyword>
<sequence length="321" mass="35232">MRNLRWSRPTIVLAVLVALALVSIVCFMTLGARGSWSFIIPFRGRKLIGLILVAYSVAISTVLFQTVTNNRILTPSIMGFDALYILLQTSIVFFLGPQMLALINPYAQFGIEVALMIAFSWLLFQWLFLREGRSLHLLVLVGIVFGIFFRSLSNFMQRFLDPNAFQVLQDSFFASFSSIDPTLLGVASLLVGLVSLLLWRMGHSFDVLSLGRETAINLGVDYKRTVVIILASVAVLVSVSTALVGPITFFGLLVASLAHGLIGNSKHRYILPAAVLLGIIALVGGQTLFERLFAFDTALSIIVEFLGGFVFIILILRGAAR</sequence>
<feature type="transmembrane region" description="Helical" evidence="8">
    <location>
        <begin position="172"/>
        <end position="199"/>
    </location>
</feature>
<feature type="transmembrane region" description="Helical" evidence="8">
    <location>
        <begin position="269"/>
        <end position="289"/>
    </location>
</feature>
<feature type="transmembrane region" description="Helical" evidence="8">
    <location>
        <begin position="135"/>
        <end position="152"/>
    </location>
</feature>
<evidence type="ECO:0000256" key="5">
    <source>
        <dbReference type="ARBA" id="ARBA00022692"/>
    </source>
</evidence>
<dbReference type="SUPFAM" id="SSF81345">
    <property type="entry name" value="ABC transporter involved in vitamin B12 uptake, BtuC"/>
    <property type="match status" value="1"/>
</dbReference>
<feature type="transmembrane region" description="Helical" evidence="8">
    <location>
        <begin position="295"/>
        <end position="316"/>
    </location>
</feature>
<proteinExistence type="inferred from homology"/>
<dbReference type="Gene3D" id="1.10.3470.10">
    <property type="entry name" value="ABC transporter involved in vitamin B12 uptake, BtuC"/>
    <property type="match status" value="1"/>
</dbReference>
<evidence type="ECO:0000256" key="7">
    <source>
        <dbReference type="ARBA" id="ARBA00023136"/>
    </source>
</evidence>
<feature type="transmembrane region" description="Helical" evidence="8">
    <location>
        <begin position="79"/>
        <end position="100"/>
    </location>
</feature>
<dbReference type="AlphaFoldDB" id="A0A369W4N4"/>
<dbReference type="GO" id="GO:0033214">
    <property type="term" value="P:siderophore-iron import into cell"/>
    <property type="evidence" value="ECO:0007669"/>
    <property type="project" value="TreeGrafter"/>
</dbReference>
<protein>
    <submittedName>
        <fullName evidence="9">Enterobactin ABC transporter permease</fullName>
    </submittedName>
</protein>
<evidence type="ECO:0000313" key="10">
    <source>
        <dbReference type="Proteomes" id="UP000253759"/>
    </source>
</evidence>
<keyword evidence="6 8" id="KW-1133">Transmembrane helix</keyword>
<gene>
    <name evidence="9" type="ORF">DVH29_08400</name>
</gene>
<dbReference type="InterPro" id="IPR000522">
    <property type="entry name" value="ABC_transptr_permease_BtuC"/>
</dbReference>
<evidence type="ECO:0000256" key="4">
    <source>
        <dbReference type="ARBA" id="ARBA00022475"/>
    </source>
</evidence>
<dbReference type="Proteomes" id="UP000253759">
    <property type="component" value="Unassembled WGS sequence"/>
</dbReference>
<dbReference type="EMBL" id="QQNH01000009">
    <property type="protein sequence ID" value="RDE08967.1"/>
    <property type="molecule type" value="Genomic_DNA"/>
</dbReference>
<organism evidence="9 10">
    <name type="scientific">Pelagibacterium lacus</name>
    <dbReference type="NCBI Taxonomy" id="2282655"/>
    <lineage>
        <taxon>Bacteria</taxon>
        <taxon>Pseudomonadati</taxon>
        <taxon>Pseudomonadota</taxon>
        <taxon>Alphaproteobacteria</taxon>
        <taxon>Hyphomicrobiales</taxon>
        <taxon>Devosiaceae</taxon>
        <taxon>Pelagibacterium</taxon>
    </lineage>
</organism>
<dbReference type="GO" id="GO:0005886">
    <property type="term" value="C:plasma membrane"/>
    <property type="evidence" value="ECO:0007669"/>
    <property type="project" value="UniProtKB-SubCell"/>
</dbReference>
<dbReference type="OrthoDB" id="9796260at2"/>
<evidence type="ECO:0000256" key="6">
    <source>
        <dbReference type="ARBA" id="ARBA00022989"/>
    </source>
</evidence>
<keyword evidence="4" id="KW-1003">Cell membrane</keyword>
<evidence type="ECO:0000313" key="9">
    <source>
        <dbReference type="EMBL" id="RDE08967.1"/>
    </source>
</evidence>
<reference evidence="10" key="1">
    <citation type="submission" date="2018-07" db="EMBL/GenBank/DDBJ databases">
        <authorList>
            <person name="Liu B.-T."/>
            <person name="Du Z."/>
        </authorList>
    </citation>
    <scope>NUCLEOTIDE SEQUENCE [LARGE SCALE GENOMIC DNA]</scope>
    <source>
        <strain evidence="10">XYN52</strain>
    </source>
</reference>
<feature type="transmembrane region" description="Helical" evidence="8">
    <location>
        <begin position="220"/>
        <end position="237"/>
    </location>
</feature>
<evidence type="ECO:0000256" key="2">
    <source>
        <dbReference type="ARBA" id="ARBA00007935"/>
    </source>
</evidence>
<name>A0A369W4N4_9HYPH</name>
<evidence type="ECO:0000256" key="3">
    <source>
        <dbReference type="ARBA" id="ARBA00022448"/>
    </source>
</evidence>
<comment type="similarity">
    <text evidence="2">Belongs to the binding-protein-dependent transport system permease family. FecCD subfamily.</text>
</comment>
<accession>A0A369W4N4</accession>
<dbReference type="GO" id="GO:0022857">
    <property type="term" value="F:transmembrane transporter activity"/>
    <property type="evidence" value="ECO:0007669"/>
    <property type="project" value="InterPro"/>
</dbReference>
<dbReference type="PANTHER" id="PTHR30472:SF19">
    <property type="entry name" value="PETROBACTIN IMPORT SYSTEM PERMEASE PROTEIN YCLO"/>
    <property type="match status" value="1"/>
</dbReference>
<dbReference type="RefSeq" id="WP_114645733.1">
    <property type="nucleotide sequence ID" value="NZ_QQNH01000009.1"/>
</dbReference>
<keyword evidence="3" id="KW-0813">Transport</keyword>
<evidence type="ECO:0000256" key="8">
    <source>
        <dbReference type="SAM" id="Phobius"/>
    </source>
</evidence>
<dbReference type="PANTHER" id="PTHR30472">
    <property type="entry name" value="FERRIC ENTEROBACTIN TRANSPORT SYSTEM PERMEASE PROTEIN"/>
    <property type="match status" value="1"/>
</dbReference>
<feature type="transmembrane region" description="Helical" evidence="8">
    <location>
        <begin position="106"/>
        <end position="128"/>
    </location>
</feature>
<dbReference type="InterPro" id="IPR037294">
    <property type="entry name" value="ABC_BtuC-like"/>
</dbReference>
<keyword evidence="7 8" id="KW-0472">Membrane</keyword>
<keyword evidence="10" id="KW-1185">Reference proteome</keyword>
<evidence type="ECO:0000256" key="1">
    <source>
        <dbReference type="ARBA" id="ARBA00004651"/>
    </source>
</evidence>
<comment type="caution">
    <text evidence="9">The sequence shown here is derived from an EMBL/GenBank/DDBJ whole genome shotgun (WGS) entry which is preliminary data.</text>
</comment>
<feature type="transmembrane region" description="Helical" evidence="8">
    <location>
        <begin position="47"/>
        <end position="67"/>
    </location>
</feature>
<comment type="subcellular location">
    <subcellularLocation>
        <location evidence="1">Cell membrane</location>
        <topology evidence="1">Multi-pass membrane protein</topology>
    </subcellularLocation>
</comment>
<dbReference type="Pfam" id="PF01032">
    <property type="entry name" value="FecCD"/>
    <property type="match status" value="1"/>
</dbReference>